<keyword evidence="1" id="KW-0456">Lyase</keyword>
<dbReference type="SUPFAM" id="SSF56529">
    <property type="entry name" value="FAH"/>
    <property type="match status" value="1"/>
</dbReference>
<dbReference type="InterPro" id="IPR036663">
    <property type="entry name" value="Fumarylacetoacetase_C_sf"/>
</dbReference>
<dbReference type="GO" id="GO:0008684">
    <property type="term" value="F:2-oxopent-4-enoate hydratase activity"/>
    <property type="evidence" value="ECO:0007669"/>
    <property type="project" value="TreeGrafter"/>
</dbReference>
<proteinExistence type="predicted"/>
<dbReference type="InterPro" id="IPR011234">
    <property type="entry name" value="Fumarylacetoacetase-like_C"/>
</dbReference>
<accession>A0AA95SLV9</accession>
<dbReference type="GO" id="GO:0016787">
    <property type="term" value="F:hydrolase activity"/>
    <property type="evidence" value="ECO:0007669"/>
    <property type="project" value="UniProtKB-KW"/>
</dbReference>
<evidence type="ECO:0000313" key="3">
    <source>
        <dbReference type="EMBL" id="WIT10717.1"/>
    </source>
</evidence>
<name>A0AA95SLV9_9BURK</name>
<evidence type="ECO:0000313" key="4">
    <source>
        <dbReference type="Proteomes" id="UP001177769"/>
    </source>
</evidence>
<keyword evidence="3" id="KW-0378">Hydrolase</keyword>
<evidence type="ECO:0000259" key="2">
    <source>
        <dbReference type="Pfam" id="PF01557"/>
    </source>
</evidence>
<dbReference type="InterPro" id="IPR050772">
    <property type="entry name" value="Hydratase-Decarb/MhpD_sf"/>
</dbReference>
<dbReference type="PANTHER" id="PTHR30143:SF0">
    <property type="entry name" value="2-KETO-4-PENTENOATE HYDRATASE"/>
    <property type="match status" value="1"/>
</dbReference>
<gene>
    <name evidence="3" type="ORF">PFX98_17605</name>
</gene>
<dbReference type="GO" id="GO:0005737">
    <property type="term" value="C:cytoplasm"/>
    <property type="evidence" value="ECO:0007669"/>
    <property type="project" value="TreeGrafter"/>
</dbReference>
<dbReference type="EMBL" id="CP116346">
    <property type="protein sequence ID" value="WIT10717.1"/>
    <property type="molecule type" value="Genomic_DNA"/>
</dbReference>
<reference evidence="3" key="1">
    <citation type="submission" date="2023-01" db="EMBL/GenBank/DDBJ databases">
        <title>Whole genome sequence of Paucibacter sp. S2-9 isolated from pond sediment.</title>
        <authorList>
            <person name="Jung J.Y."/>
        </authorList>
    </citation>
    <scope>NUCLEOTIDE SEQUENCE</scope>
    <source>
        <strain evidence="3">S2-9</strain>
    </source>
</reference>
<dbReference type="KEGG" id="pais:PFX98_17605"/>
<dbReference type="Proteomes" id="UP001177769">
    <property type="component" value="Chromosome"/>
</dbReference>
<dbReference type="Gene3D" id="3.90.850.10">
    <property type="entry name" value="Fumarylacetoacetase-like, C-terminal domain"/>
    <property type="match status" value="1"/>
</dbReference>
<protein>
    <submittedName>
        <fullName evidence="3">Fumarylacetoacetate hydrolase family protein</fullName>
    </submittedName>
</protein>
<dbReference type="AlphaFoldDB" id="A0AA95SLV9"/>
<dbReference type="PANTHER" id="PTHR30143">
    <property type="entry name" value="ACID HYDRATASE"/>
    <property type="match status" value="1"/>
</dbReference>
<feature type="domain" description="Fumarylacetoacetase-like C-terminal" evidence="2">
    <location>
        <begin position="95"/>
        <end position="255"/>
    </location>
</feature>
<evidence type="ECO:0000256" key="1">
    <source>
        <dbReference type="ARBA" id="ARBA00023239"/>
    </source>
</evidence>
<dbReference type="RefSeq" id="WP_285231791.1">
    <property type="nucleotide sequence ID" value="NZ_CP116346.1"/>
</dbReference>
<keyword evidence="4" id="KW-1185">Reference proteome</keyword>
<sequence length="257" mass="27144">MQTAVNGDLGLALLGAWRRRELLASAGWALPDPAGIGNAQEAVVAALDGQTLPGFWKSGGPRREAASLSHAPLPRAGVRQVQGATSMDFSDLWLPACGIEAEIALRLGRDVSPALAAGLDQAAATALVDGMAVAVELTASRWREADAAPEPLRQADLLSHGALLLGPWLAPAARDWAGQTCWVEIEGQPRLQRRGSHALGDPCWLLPHWLRHATRHGQTLRAGSVVTTGSWTGTLPLSPGRVARVGFEGLGELRLRT</sequence>
<dbReference type="Pfam" id="PF01557">
    <property type="entry name" value="FAA_hydrolase"/>
    <property type="match status" value="1"/>
</dbReference>
<organism evidence="3 4">
    <name type="scientific">Paucibacter sediminis</name>
    <dbReference type="NCBI Taxonomy" id="3019553"/>
    <lineage>
        <taxon>Bacteria</taxon>
        <taxon>Pseudomonadati</taxon>
        <taxon>Pseudomonadota</taxon>
        <taxon>Betaproteobacteria</taxon>
        <taxon>Burkholderiales</taxon>
        <taxon>Sphaerotilaceae</taxon>
        <taxon>Roseateles</taxon>
    </lineage>
</organism>